<dbReference type="EMBL" id="JAHUZD010000022">
    <property type="protein sequence ID" value="KAI3406624.2"/>
    <property type="molecule type" value="Genomic_DNA"/>
</dbReference>
<dbReference type="Pfam" id="PF23274">
    <property type="entry name" value="DUF7077"/>
    <property type="match status" value="1"/>
</dbReference>
<protein>
    <submittedName>
        <fullName evidence="10">TRS130</fullName>
    </submittedName>
</protein>
<dbReference type="InterPro" id="IPR022233">
    <property type="entry name" value="TRAPPC10/Trs130_C"/>
</dbReference>
<evidence type="ECO:0000256" key="1">
    <source>
        <dbReference type="ARBA" id="ARBA00004555"/>
    </source>
</evidence>
<dbReference type="RefSeq" id="XP_049182369.1">
    <property type="nucleotide sequence ID" value="XM_049326148.1"/>
</dbReference>
<evidence type="ECO:0000313" key="10">
    <source>
        <dbReference type="EMBL" id="KAI3406624.2"/>
    </source>
</evidence>
<dbReference type="PANTHER" id="PTHR13251">
    <property type="entry name" value="EPILEPSY HOLOPROSENCEPHALY CANDIDATE 1/TMEM1"/>
    <property type="match status" value="1"/>
</dbReference>
<dbReference type="PANTHER" id="PTHR13251:SF3">
    <property type="entry name" value="TRAFFICKING PROTEIN PARTICLE COMPLEX SUBUNIT 10"/>
    <property type="match status" value="1"/>
</dbReference>
<dbReference type="GO" id="GO:0005829">
    <property type="term" value="C:cytosol"/>
    <property type="evidence" value="ECO:0007669"/>
    <property type="project" value="GOC"/>
</dbReference>
<evidence type="ECO:0000313" key="11">
    <source>
        <dbReference type="Proteomes" id="UP001202479"/>
    </source>
</evidence>
<feature type="domain" description="TRAPPC10/Trs130 N-terminal" evidence="5">
    <location>
        <begin position="6"/>
        <end position="321"/>
    </location>
</feature>
<feature type="domain" description="DUF7077" evidence="7">
    <location>
        <begin position="729"/>
        <end position="830"/>
    </location>
</feature>
<gene>
    <name evidence="10" type="ORF">KGF56_000470</name>
</gene>
<dbReference type="Proteomes" id="UP001202479">
    <property type="component" value="Unassembled WGS sequence"/>
</dbReference>
<feature type="domain" description="DUF7076" evidence="6">
    <location>
        <begin position="602"/>
        <end position="712"/>
    </location>
</feature>
<dbReference type="GO" id="GO:1990071">
    <property type="term" value="C:TRAPPII protein complex"/>
    <property type="evidence" value="ECO:0007669"/>
    <property type="project" value="InterPro"/>
</dbReference>
<evidence type="ECO:0000256" key="3">
    <source>
        <dbReference type="ARBA" id="ARBA00023034"/>
    </source>
</evidence>
<dbReference type="AlphaFoldDB" id="A0AAI9X010"/>
<evidence type="ECO:0000259" key="4">
    <source>
        <dbReference type="Pfam" id="PF12584"/>
    </source>
</evidence>
<dbReference type="GO" id="GO:0006891">
    <property type="term" value="P:intra-Golgi vesicle-mediated transport"/>
    <property type="evidence" value="ECO:0007669"/>
    <property type="project" value="TreeGrafter"/>
</dbReference>
<keyword evidence="3" id="KW-0333">Golgi apparatus</keyword>
<reference evidence="10" key="1">
    <citation type="journal article" date="2022" name="DNA Res.">
        <title>Genome analysis of five recently described species of the CUG-Ser clade uncovers Candida theae as a new hybrid lineage with pathogenic potential in the Candida parapsilosis species complex.</title>
        <authorList>
            <person name="Mixao V."/>
            <person name="Del Olmo V."/>
            <person name="Hegedusova E."/>
            <person name="Saus E."/>
            <person name="Pryszcz L."/>
            <person name="Cillingova A."/>
            <person name="Nosek J."/>
            <person name="Gabaldon T."/>
        </authorList>
    </citation>
    <scope>NUCLEOTIDE SEQUENCE</scope>
    <source>
        <strain evidence="10">CBS 10844</strain>
    </source>
</reference>
<dbReference type="InterPro" id="IPR045126">
    <property type="entry name" value="TRAPPC10/Trs130"/>
</dbReference>
<dbReference type="Pfam" id="PF12584">
    <property type="entry name" value="TRAPPC10"/>
    <property type="match status" value="1"/>
</dbReference>
<comment type="caution">
    <text evidence="10">The sequence shown here is derived from an EMBL/GenBank/DDBJ whole genome shotgun (WGS) entry which is preliminary data.</text>
</comment>
<feature type="domain" description="TRAPPC10/Trs130 C-terminal" evidence="4">
    <location>
        <begin position="1035"/>
        <end position="1173"/>
    </location>
</feature>
<keyword evidence="2" id="KW-0813">Transport</keyword>
<dbReference type="InterPro" id="IPR055506">
    <property type="entry name" value="DUF7078"/>
</dbReference>
<name>A0AAI9X010_9ASCO</name>
<sequence length="1184" mass="136051">MISQNVVKVGYYDPFSVWPQIKESVLSKLPLNLYVRLDSNQSLKTISQLGIQFEEEVPKKGDYYSLKDDRINSNVYVRLMFVAIDDIERYRGQVRPLIREWLKNLIFKAHDCTWMIVLYISPDSRSRHNSLIKTSFFDKLKVDFGPQGKQLNTILPGSEDILTKYTNERCFKFKHHHSEVDILEEFVSQLKTLLISSFSHRFTKFNDVVRNEQSSTLQRLLAKLEMCFLFQDMKLLTDALIINEQITEELKIMRINHHPSPAVFDYSIVKPTSLDNKFQFEHLIHKKITEEQLISGEDVNVFQLRCLLFGSESAILIALAKEAMSKSLITSASKEISRLYQRLMRFLSDFESGYNCDYELEFVIIGYFLNLDIVKELITLMEKSSVEKEKVDGNEIDENEENVVHLTEFMEMRAELKLFMRSVVIKIAQNHNIQVEGLDRIIMEEISLEETPTTTTATPTTKINKPLTNQELIQIVKTKSSYLAYFESLTEEIIKDFVSCGRARTIDILSLDLAVVNYEKGNYKQCLTTLSYEYFASHGWNLIGGVLLDVYLKCIEKLESENKKEILHASVNLLSMTNTLPMLQDKRRIEQLFKKIGEVDDDYVVEFPLVIFFTKTLVKPFVYADESSSTDIYYIEIHLENPFGVEIDVAQIELVLIDERGCKVIFSKSEIKLSASKGVQSFKLNTRNIIFGVFSCHKLLVRIGKNLLLEQNFGPNHGNKSILICQDEHKFRARFIRAQNRSLLENNPSLKLTNGNNQVNDLKIELFSDNSDIKLANSVIDIKTLSPSEIREIQIALTVPVGMKLASLHATGHYSIDGEKYSFQIFDSIDISLSISVSVQDVFKPNFLYSRFQVNTVSSQVPIRLISHSLENEDYEIKGGLQMGDVLAFGEQPISLVYRMTPKEKENIVHGGGKPLKLSIKYRSTKDEVEKILLSMIMRDLVECDLAKYYYLCECYILPKMKFDLNRYANTGIIEILNVDHLLLNTEKFIFQYVEADKDQNKLLNIFKRYTVPVMKIDKPGNSDQEDFDRLYIDVPVPLLQFLHSVEFHYSKQIMVVGEPVPMTITAATTTKWAGPKQPQQQSESLNKEAISLVKFKLEIAQGNDFLIDGTTTHVFEVPKNESSFSMDIILIPLAVGKWKLPKISVKQLNRDKTDVESFSEVYLVNSGELVTVVPHTNEIAFTF</sequence>
<dbReference type="Pfam" id="PF23273">
    <property type="entry name" value="DUF7076"/>
    <property type="match status" value="1"/>
</dbReference>
<dbReference type="InterPro" id="IPR055504">
    <property type="entry name" value="DUF7076"/>
</dbReference>
<proteinExistence type="predicted"/>
<keyword evidence="11" id="KW-1185">Reference proteome</keyword>
<evidence type="ECO:0000259" key="5">
    <source>
        <dbReference type="Pfam" id="PF23036"/>
    </source>
</evidence>
<feature type="domain" description="Trs130 NTS" evidence="9">
    <location>
        <begin position="401"/>
        <end position="575"/>
    </location>
</feature>
<dbReference type="Pfam" id="PF23036">
    <property type="entry name" value="TRAPPC10_1st"/>
    <property type="match status" value="1"/>
</dbReference>
<evidence type="ECO:0000259" key="7">
    <source>
        <dbReference type="Pfam" id="PF23274"/>
    </source>
</evidence>
<dbReference type="Pfam" id="PF24967">
    <property type="entry name" value="NTS_TR130"/>
    <property type="match status" value="1"/>
</dbReference>
<evidence type="ECO:0000259" key="6">
    <source>
        <dbReference type="Pfam" id="PF23273"/>
    </source>
</evidence>
<accession>A0AAI9X010</accession>
<feature type="domain" description="DUF7078" evidence="8">
    <location>
        <begin position="926"/>
        <end position="1008"/>
    </location>
</feature>
<dbReference type="InterPro" id="IPR056913">
    <property type="entry name" value="TRAPPC10/Trs130_N"/>
</dbReference>
<organism evidence="10 11">
    <name type="scientific">Candida oxycetoniae</name>
    <dbReference type="NCBI Taxonomy" id="497107"/>
    <lineage>
        <taxon>Eukaryota</taxon>
        <taxon>Fungi</taxon>
        <taxon>Dikarya</taxon>
        <taxon>Ascomycota</taxon>
        <taxon>Saccharomycotina</taxon>
        <taxon>Pichiomycetes</taxon>
        <taxon>Debaryomycetaceae</taxon>
        <taxon>Candida/Lodderomyces clade</taxon>
        <taxon>Candida</taxon>
    </lineage>
</organism>
<evidence type="ECO:0000256" key="2">
    <source>
        <dbReference type="ARBA" id="ARBA00022448"/>
    </source>
</evidence>
<evidence type="ECO:0000259" key="8">
    <source>
        <dbReference type="Pfam" id="PF23285"/>
    </source>
</evidence>
<dbReference type="InterPro" id="IPR056916">
    <property type="entry name" value="NTS_TR130"/>
</dbReference>
<dbReference type="GO" id="GO:0034498">
    <property type="term" value="P:early endosome to Golgi transport"/>
    <property type="evidence" value="ECO:0007669"/>
    <property type="project" value="TreeGrafter"/>
</dbReference>
<dbReference type="GeneID" id="73378087"/>
<dbReference type="Pfam" id="PF23285">
    <property type="entry name" value="DUF7078"/>
    <property type="match status" value="1"/>
</dbReference>
<dbReference type="InterPro" id="IPR055505">
    <property type="entry name" value="DUF7077"/>
</dbReference>
<comment type="subcellular location">
    <subcellularLocation>
        <location evidence="1">Golgi apparatus</location>
    </subcellularLocation>
</comment>
<evidence type="ECO:0000259" key="9">
    <source>
        <dbReference type="Pfam" id="PF24967"/>
    </source>
</evidence>